<organism evidence="2 3">
    <name type="scientific">Acinetobacter bouvetii</name>
    <dbReference type="NCBI Taxonomy" id="202951"/>
    <lineage>
        <taxon>Bacteria</taxon>
        <taxon>Pseudomonadati</taxon>
        <taxon>Pseudomonadota</taxon>
        <taxon>Gammaproteobacteria</taxon>
        <taxon>Moraxellales</taxon>
        <taxon>Moraxellaceae</taxon>
        <taxon>Acinetobacter</taxon>
    </lineage>
</organism>
<evidence type="ECO:0000313" key="2">
    <source>
        <dbReference type="EMBL" id="CAB1218743.1"/>
    </source>
</evidence>
<feature type="transmembrane region" description="Helical" evidence="1">
    <location>
        <begin position="37"/>
        <end position="58"/>
    </location>
</feature>
<proteinExistence type="predicted"/>
<dbReference type="Proteomes" id="UP000489961">
    <property type="component" value="Unassembled WGS sequence"/>
</dbReference>
<dbReference type="AlphaFoldDB" id="A0A811GCS7"/>
<dbReference type="RefSeq" id="WP_174560148.1">
    <property type="nucleotide sequence ID" value="NZ_CADDTS010000039.1"/>
</dbReference>
<keyword evidence="1" id="KW-0812">Transmembrane</keyword>
<name>A0A811GCS7_9GAMM</name>
<protein>
    <submittedName>
        <fullName evidence="2">Uncharacterized protein</fullName>
    </submittedName>
</protein>
<dbReference type="EMBL" id="CADDTS010000039">
    <property type="protein sequence ID" value="CAB1218743.1"/>
    <property type="molecule type" value="Genomic_DNA"/>
</dbReference>
<sequence length="68" mass="7527">MFNAISNHKVILFWSIFTMLICSVTITLVSKNTLADSLSMTVTVFACLGLFFTAATLLEDKVHEICNP</sequence>
<keyword evidence="1" id="KW-1133">Transmembrane helix</keyword>
<reference evidence="2 3" key="1">
    <citation type="submission" date="2020-02" db="EMBL/GenBank/DDBJ databases">
        <authorList>
            <person name="Chaudhuri R."/>
        </authorList>
    </citation>
    <scope>NUCLEOTIDE SEQUENCE [LARGE SCALE GENOMIC DNA]</scope>
    <source>
        <strain evidence="2">SFB21</strain>
    </source>
</reference>
<feature type="transmembrane region" description="Helical" evidence="1">
    <location>
        <begin position="12"/>
        <end position="31"/>
    </location>
</feature>
<accession>A0A811GCS7</accession>
<evidence type="ECO:0000313" key="3">
    <source>
        <dbReference type="Proteomes" id="UP000489961"/>
    </source>
</evidence>
<gene>
    <name evidence="2" type="ORF">SFB21_2313</name>
</gene>
<keyword evidence="1" id="KW-0472">Membrane</keyword>
<evidence type="ECO:0000256" key="1">
    <source>
        <dbReference type="SAM" id="Phobius"/>
    </source>
</evidence>
<comment type="caution">
    <text evidence="2">The sequence shown here is derived from an EMBL/GenBank/DDBJ whole genome shotgun (WGS) entry which is preliminary data.</text>
</comment>